<evidence type="ECO:0000259" key="3">
    <source>
        <dbReference type="Pfam" id="PF25907"/>
    </source>
</evidence>
<comment type="caution">
    <text evidence="4">The sequence shown here is derived from an EMBL/GenBank/DDBJ whole genome shotgun (WGS) entry which is preliminary data.</text>
</comment>
<dbReference type="Pfam" id="PF25907">
    <property type="entry name" value="DUF7962"/>
    <property type="match status" value="1"/>
</dbReference>
<organism evidence="4 5">
    <name type="scientific">Lithohypha guttulata</name>
    <dbReference type="NCBI Taxonomy" id="1690604"/>
    <lineage>
        <taxon>Eukaryota</taxon>
        <taxon>Fungi</taxon>
        <taxon>Dikarya</taxon>
        <taxon>Ascomycota</taxon>
        <taxon>Pezizomycotina</taxon>
        <taxon>Eurotiomycetes</taxon>
        <taxon>Chaetothyriomycetidae</taxon>
        <taxon>Chaetothyriales</taxon>
        <taxon>Trichomeriaceae</taxon>
        <taxon>Lithohypha</taxon>
    </lineage>
</organism>
<dbReference type="Pfam" id="PF13417">
    <property type="entry name" value="GST_N_3"/>
    <property type="match status" value="1"/>
</dbReference>
<dbReference type="InterPro" id="IPR036282">
    <property type="entry name" value="Glutathione-S-Trfase_C_sf"/>
</dbReference>
<dbReference type="InterPro" id="IPR004045">
    <property type="entry name" value="Glutathione_S-Trfase_N"/>
</dbReference>
<proteinExistence type="predicted"/>
<dbReference type="SUPFAM" id="SSF52833">
    <property type="entry name" value="Thioredoxin-like"/>
    <property type="match status" value="1"/>
</dbReference>
<evidence type="ECO:0000313" key="4">
    <source>
        <dbReference type="EMBL" id="KAK5086919.1"/>
    </source>
</evidence>
<dbReference type="InterPro" id="IPR050983">
    <property type="entry name" value="GST_Omega/HSP26"/>
</dbReference>
<dbReference type="GO" id="GO:0005737">
    <property type="term" value="C:cytoplasm"/>
    <property type="evidence" value="ECO:0007669"/>
    <property type="project" value="TreeGrafter"/>
</dbReference>
<dbReference type="CDD" id="cd00570">
    <property type="entry name" value="GST_N_family"/>
    <property type="match status" value="1"/>
</dbReference>
<evidence type="ECO:0008006" key="6">
    <source>
        <dbReference type="Google" id="ProtNLM"/>
    </source>
</evidence>
<gene>
    <name evidence="4" type="ORF">LTR05_004090</name>
</gene>
<evidence type="ECO:0000256" key="1">
    <source>
        <dbReference type="SAM" id="MobiDB-lite"/>
    </source>
</evidence>
<dbReference type="AlphaFoldDB" id="A0AAN7T2D1"/>
<dbReference type="PANTHER" id="PTHR43968">
    <property type="match status" value="1"/>
</dbReference>
<dbReference type="SUPFAM" id="SSF47616">
    <property type="entry name" value="GST C-terminal domain-like"/>
    <property type="match status" value="1"/>
</dbReference>
<dbReference type="Proteomes" id="UP001309876">
    <property type="component" value="Unassembled WGS sequence"/>
</dbReference>
<feature type="domain" description="GST N-terminal" evidence="2">
    <location>
        <begin position="9"/>
        <end position="81"/>
    </location>
</feature>
<sequence>MAPSAPVILFHYPFSPWSQKVTAYLSLRGIPYTSCHQPVTQPRPDMDALGVKYRRIPVMSIGRDIYCDTLLMIEKLNELYPVTKEAPGIAATKAQDRALERLLEKWTDVVVFKYAAAAIPTSNPIMSDKNFTDDRKELWGREWTEEHQDSLRPEALVVLRSNMELLENDLLTDGQDFIFPGSQPSLSDIHAAWIFTWLADMDDALPKGIFSAKDFPKTYAWFDRYKAAIAKAMKEMDTSGKVRQIEGQDAVKEISEGPFGEDQPAIDKRDPTGLQGGEQVNGYPTDTGFSRKDAGKLVGLTSQEVVIASKAKNGAEIRVHHPRWNFAVEKA</sequence>
<evidence type="ECO:0000259" key="2">
    <source>
        <dbReference type="Pfam" id="PF13417"/>
    </source>
</evidence>
<dbReference type="PANTHER" id="PTHR43968:SF6">
    <property type="entry name" value="GLUTATHIONE S-TRANSFERASE OMEGA"/>
    <property type="match status" value="1"/>
</dbReference>
<name>A0AAN7T2D1_9EURO</name>
<feature type="domain" description="DUF7962" evidence="3">
    <location>
        <begin position="115"/>
        <end position="233"/>
    </location>
</feature>
<protein>
    <recommendedName>
        <fullName evidence="6">GST N-terminal domain-containing protein</fullName>
    </recommendedName>
</protein>
<evidence type="ECO:0000313" key="5">
    <source>
        <dbReference type="Proteomes" id="UP001309876"/>
    </source>
</evidence>
<dbReference type="Gene3D" id="3.40.30.110">
    <property type="match status" value="2"/>
</dbReference>
<dbReference type="InterPro" id="IPR036249">
    <property type="entry name" value="Thioredoxin-like_sf"/>
</dbReference>
<dbReference type="EMBL" id="JAVRRJ010000003">
    <property type="protein sequence ID" value="KAK5086919.1"/>
    <property type="molecule type" value="Genomic_DNA"/>
</dbReference>
<dbReference type="InterPro" id="IPR058268">
    <property type="entry name" value="DUF7962"/>
</dbReference>
<reference evidence="4 5" key="1">
    <citation type="submission" date="2023-08" db="EMBL/GenBank/DDBJ databases">
        <title>Black Yeasts Isolated from many extreme environments.</title>
        <authorList>
            <person name="Coleine C."/>
            <person name="Stajich J.E."/>
            <person name="Selbmann L."/>
        </authorList>
    </citation>
    <scope>NUCLEOTIDE SEQUENCE [LARGE SCALE GENOMIC DNA]</scope>
    <source>
        <strain evidence="4 5">CCFEE 5910</strain>
    </source>
</reference>
<dbReference type="CDD" id="cd00299">
    <property type="entry name" value="GST_C_family"/>
    <property type="match status" value="1"/>
</dbReference>
<accession>A0AAN7T2D1</accession>
<feature type="region of interest" description="Disordered" evidence="1">
    <location>
        <begin position="255"/>
        <end position="288"/>
    </location>
</feature>
<keyword evidence="5" id="KW-1185">Reference proteome</keyword>